<comment type="subcellular location">
    <subcellularLocation>
        <location evidence="1">Membrane</location>
        <topology evidence="1">Multi-pass membrane protein</topology>
    </subcellularLocation>
</comment>
<dbReference type="OrthoDB" id="28208at2759"/>
<keyword evidence="8" id="KW-1185">Reference proteome</keyword>
<dbReference type="EMBL" id="LJSK01000058">
    <property type="protein sequence ID" value="KPI88201.1"/>
    <property type="molecule type" value="Genomic_DNA"/>
</dbReference>
<name>A0A0N1I8W4_LEPSE</name>
<evidence type="ECO:0000313" key="7">
    <source>
        <dbReference type="EMBL" id="KPI88201.1"/>
    </source>
</evidence>
<feature type="transmembrane region" description="Helical" evidence="5">
    <location>
        <begin position="112"/>
        <end position="135"/>
    </location>
</feature>
<dbReference type="PANTHER" id="PTHR22950:SF649">
    <property type="entry name" value="ACID TRANSPORTER, PUTATIVE-RELATED"/>
    <property type="match status" value="1"/>
</dbReference>
<keyword evidence="3 5" id="KW-1133">Transmembrane helix</keyword>
<dbReference type="InterPro" id="IPR013057">
    <property type="entry name" value="AA_transpt_TM"/>
</dbReference>
<dbReference type="GO" id="GO:0015179">
    <property type="term" value="F:L-amino acid transmembrane transporter activity"/>
    <property type="evidence" value="ECO:0007669"/>
    <property type="project" value="TreeGrafter"/>
</dbReference>
<dbReference type="OMA" id="FAFTGHQ"/>
<feature type="transmembrane region" description="Helical" evidence="5">
    <location>
        <begin position="199"/>
        <end position="219"/>
    </location>
</feature>
<dbReference type="Pfam" id="PF01490">
    <property type="entry name" value="Aa_trans"/>
    <property type="match status" value="1"/>
</dbReference>
<gene>
    <name evidence="7" type="ORF">ABL78_2705</name>
</gene>
<feature type="transmembrane region" description="Helical" evidence="5">
    <location>
        <begin position="429"/>
        <end position="448"/>
    </location>
</feature>
<feature type="transmembrane region" description="Helical" evidence="5">
    <location>
        <begin position="316"/>
        <end position="338"/>
    </location>
</feature>
<reference evidence="7 8" key="1">
    <citation type="journal article" date="2015" name="PLoS Pathog.">
        <title>Leptomonas seymouri: Adaptations to the Dixenous Life Cycle Analyzed by Genome Sequencing, Transcriptome Profiling and Co-infection with Leishmania donovani.</title>
        <authorList>
            <person name="Kraeva N."/>
            <person name="Butenko A."/>
            <person name="Hlavacova J."/>
            <person name="Kostygov A."/>
            <person name="Myskova J."/>
            <person name="Grybchuk D."/>
            <person name="Lestinova T."/>
            <person name="Votypka J."/>
            <person name="Volf P."/>
            <person name="Opperdoes F."/>
            <person name="Flegontov P."/>
            <person name="Lukes J."/>
            <person name="Yurchenko V."/>
        </authorList>
    </citation>
    <scope>NUCLEOTIDE SEQUENCE [LARGE SCALE GENOMIC DNA]</scope>
    <source>
        <strain evidence="7 8">ATCC 30220</strain>
    </source>
</reference>
<feature type="transmembrane region" description="Helical" evidence="5">
    <location>
        <begin position="162"/>
        <end position="187"/>
    </location>
</feature>
<evidence type="ECO:0000256" key="4">
    <source>
        <dbReference type="ARBA" id="ARBA00023136"/>
    </source>
</evidence>
<keyword evidence="2 5" id="KW-0812">Transmembrane</keyword>
<feature type="transmembrane region" description="Helical" evidence="5">
    <location>
        <begin position="358"/>
        <end position="378"/>
    </location>
</feature>
<keyword evidence="4 5" id="KW-0472">Membrane</keyword>
<dbReference type="AlphaFoldDB" id="A0A0N1I8W4"/>
<evidence type="ECO:0000256" key="5">
    <source>
        <dbReference type="SAM" id="Phobius"/>
    </source>
</evidence>
<feature type="transmembrane region" description="Helical" evidence="5">
    <location>
        <begin position="83"/>
        <end position="105"/>
    </location>
</feature>
<sequence length="489" mass="53208">MSSSSGPWREAKIGEVGEMSPMLPKESRTRMSYSHVAYLSDESLRSDSSDFRRAHSVPVYTRRDLRMLSLSPMFYSKFYMTEGGGMISSAFNLASATCGAGVLALPYAMQHCGALTGTLTLIVVCTLTVYSVFLLTKVSSLTKLMTYEELAMDLVGPITEKLTALVIVVFCWGVAVMYVVVMGDFVVPLIDAAGFSRIIGRRTAMLIFWIFIMFPLSLARKINTLRYASIVGTVSTLLLAGALAVRFAQEVMEVEHTSRLEGFVDEAAKTKLTRWDAGTLGALSTFVFSYCCQPVAPKVYEELQDRSVKRMCVCSFWSMFTCTLVYIATGVFGAMSFGEAVNPNVLVNFSSHLDSMTAQVAYLGMVVAVTMAFPMTIFPTRDSVVIALGYRADENPAPGWLSSAVAGLLALLALLFGLAVPSIRVLFDLLGGVCGGSLSFILPAVFALRSGYWSLAAVGWQHLTLTWVTLLFGVIVCSVGTYNSIKTNF</sequence>
<dbReference type="PANTHER" id="PTHR22950">
    <property type="entry name" value="AMINO ACID TRANSPORTER"/>
    <property type="match status" value="1"/>
</dbReference>
<feature type="transmembrane region" description="Helical" evidence="5">
    <location>
        <begin position="399"/>
        <end position="423"/>
    </location>
</feature>
<feature type="domain" description="Amino acid transporter transmembrane" evidence="6">
    <location>
        <begin position="84"/>
        <end position="485"/>
    </location>
</feature>
<dbReference type="GO" id="GO:0016020">
    <property type="term" value="C:membrane"/>
    <property type="evidence" value="ECO:0007669"/>
    <property type="project" value="UniProtKB-SubCell"/>
</dbReference>
<evidence type="ECO:0000256" key="3">
    <source>
        <dbReference type="ARBA" id="ARBA00022989"/>
    </source>
</evidence>
<organism evidence="7 8">
    <name type="scientific">Leptomonas seymouri</name>
    <dbReference type="NCBI Taxonomy" id="5684"/>
    <lineage>
        <taxon>Eukaryota</taxon>
        <taxon>Discoba</taxon>
        <taxon>Euglenozoa</taxon>
        <taxon>Kinetoplastea</taxon>
        <taxon>Metakinetoplastina</taxon>
        <taxon>Trypanosomatida</taxon>
        <taxon>Trypanosomatidae</taxon>
        <taxon>Leishmaniinae</taxon>
        <taxon>Leptomonas</taxon>
    </lineage>
</organism>
<proteinExistence type="predicted"/>
<evidence type="ECO:0000259" key="6">
    <source>
        <dbReference type="Pfam" id="PF01490"/>
    </source>
</evidence>
<feature type="transmembrane region" description="Helical" evidence="5">
    <location>
        <begin position="460"/>
        <end position="482"/>
    </location>
</feature>
<comment type="caution">
    <text evidence="7">The sequence shown here is derived from an EMBL/GenBank/DDBJ whole genome shotgun (WGS) entry which is preliminary data.</text>
</comment>
<protein>
    <submittedName>
        <fullName evidence="7">Amino acid permease-like protein</fullName>
    </submittedName>
</protein>
<dbReference type="GO" id="GO:0005737">
    <property type="term" value="C:cytoplasm"/>
    <property type="evidence" value="ECO:0007669"/>
    <property type="project" value="TreeGrafter"/>
</dbReference>
<evidence type="ECO:0000256" key="1">
    <source>
        <dbReference type="ARBA" id="ARBA00004141"/>
    </source>
</evidence>
<evidence type="ECO:0000256" key="2">
    <source>
        <dbReference type="ARBA" id="ARBA00022692"/>
    </source>
</evidence>
<evidence type="ECO:0000313" key="8">
    <source>
        <dbReference type="Proteomes" id="UP000038009"/>
    </source>
</evidence>
<feature type="transmembrane region" description="Helical" evidence="5">
    <location>
        <begin position="225"/>
        <end position="245"/>
    </location>
</feature>
<dbReference type="Proteomes" id="UP000038009">
    <property type="component" value="Unassembled WGS sequence"/>
</dbReference>
<accession>A0A0N1I8W4</accession>
<dbReference type="VEuPathDB" id="TriTrypDB:Lsey_0058_0200"/>